<organism evidence="13 14">
    <name type="scientific">Teichococcus deserti</name>
    <dbReference type="NCBI Taxonomy" id="1817963"/>
    <lineage>
        <taxon>Bacteria</taxon>
        <taxon>Pseudomonadati</taxon>
        <taxon>Pseudomonadota</taxon>
        <taxon>Alphaproteobacteria</taxon>
        <taxon>Acetobacterales</taxon>
        <taxon>Roseomonadaceae</taxon>
        <taxon>Roseomonas</taxon>
    </lineage>
</organism>
<dbReference type="SMART" id="SM00052">
    <property type="entry name" value="EAL"/>
    <property type="match status" value="1"/>
</dbReference>
<evidence type="ECO:0000256" key="7">
    <source>
        <dbReference type="ARBA" id="ARBA00022989"/>
    </source>
</evidence>
<evidence type="ECO:0000313" key="13">
    <source>
        <dbReference type="EMBL" id="ONG53344.1"/>
    </source>
</evidence>
<keyword evidence="14" id="KW-1185">Reference proteome</keyword>
<dbReference type="EC" id="3.1.4.52" evidence="2"/>
<evidence type="ECO:0000256" key="1">
    <source>
        <dbReference type="ARBA" id="ARBA00004651"/>
    </source>
</evidence>
<evidence type="ECO:0000256" key="5">
    <source>
        <dbReference type="ARBA" id="ARBA00022692"/>
    </source>
</evidence>
<dbReference type="SUPFAM" id="SSF141868">
    <property type="entry name" value="EAL domain-like"/>
    <property type="match status" value="1"/>
</dbReference>
<evidence type="ECO:0000256" key="6">
    <source>
        <dbReference type="ARBA" id="ARBA00022801"/>
    </source>
</evidence>
<proteinExistence type="predicted"/>
<keyword evidence="4" id="KW-0973">c-di-GMP</keyword>
<accession>A0A1V2H1X9</accession>
<dbReference type="Gene3D" id="3.20.20.450">
    <property type="entry name" value="EAL domain"/>
    <property type="match status" value="1"/>
</dbReference>
<dbReference type="Pfam" id="PF12792">
    <property type="entry name" value="CSS-motif"/>
    <property type="match status" value="1"/>
</dbReference>
<evidence type="ECO:0000256" key="3">
    <source>
        <dbReference type="ARBA" id="ARBA00022475"/>
    </source>
</evidence>
<evidence type="ECO:0000259" key="12">
    <source>
        <dbReference type="PROSITE" id="PS50883"/>
    </source>
</evidence>
<dbReference type="InterPro" id="IPR001633">
    <property type="entry name" value="EAL_dom"/>
</dbReference>
<keyword evidence="3" id="KW-1003">Cell membrane</keyword>
<dbReference type="CDD" id="cd01948">
    <property type="entry name" value="EAL"/>
    <property type="match status" value="1"/>
</dbReference>
<dbReference type="InterPro" id="IPR050706">
    <property type="entry name" value="Cyclic-di-GMP_PDE-like"/>
</dbReference>
<evidence type="ECO:0000256" key="2">
    <source>
        <dbReference type="ARBA" id="ARBA00012282"/>
    </source>
</evidence>
<reference evidence="13 14" key="1">
    <citation type="submission" date="2016-10" db="EMBL/GenBank/DDBJ databases">
        <title>Draft Genome sequence of Roseomonas sp. strain M3.</title>
        <authorList>
            <person name="Subhash Y."/>
            <person name="Lee S."/>
        </authorList>
    </citation>
    <scope>NUCLEOTIDE SEQUENCE [LARGE SCALE GENOMIC DNA]</scope>
    <source>
        <strain evidence="13 14">M3</strain>
    </source>
</reference>
<feature type="transmembrane region" description="Helical" evidence="11">
    <location>
        <begin position="33"/>
        <end position="53"/>
    </location>
</feature>
<dbReference type="Pfam" id="PF00563">
    <property type="entry name" value="EAL"/>
    <property type="match status" value="1"/>
</dbReference>
<name>A0A1V2H1X9_9PROT</name>
<evidence type="ECO:0000256" key="10">
    <source>
        <dbReference type="SAM" id="MobiDB-lite"/>
    </source>
</evidence>
<evidence type="ECO:0000313" key="14">
    <source>
        <dbReference type="Proteomes" id="UP000188879"/>
    </source>
</evidence>
<feature type="region of interest" description="Disordered" evidence="10">
    <location>
        <begin position="1"/>
        <end position="24"/>
    </location>
</feature>
<dbReference type="PANTHER" id="PTHR33121">
    <property type="entry name" value="CYCLIC DI-GMP PHOSPHODIESTERASE PDEF"/>
    <property type="match status" value="1"/>
</dbReference>
<dbReference type="EMBL" id="MLCO01000103">
    <property type="protein sequence ID" value="ONG53344.1"/>
    <property type="molecule type" value="Genomic_DNA"/>
</dbReference>
<dbReference type="InterPro" id="IPR035919">
    <property type="entry name" value="EAL_sf"/>
</dbReference>
<gene>
    <name evidence="13" type="ORF">BKE38_12365</name>
</gene>
<evidence type="ECO:0000256" key="4">
    <source>
        <dbReference type="ARBA" id="ARBA00022636"/>
    </source>
</evidence>
<protein>
    <recommendedName>
        <fullName evidence="2">cyclic-guanylate-specific phosphodiesterase</fullName>
        <ecNumber evidence="2">3.1.4.52</ecNumber>
    </recommendedName>
</protein>
<feature type="domain" description="EAL" evidence="12">
    <location>
        <begin position="288"/>
        <end position="540"/>
    </location>
</feature>
<dbReference type="AlphaFoldDB" id="A0A1V2H1X9"/>
<dbReference type="GO" id="GO:0071111">
    <property type="term" value="F:cyclic-guanylate-specific phosphodiesterase activity"/>
    <property type="evidence" value="ECO:0007669"/>
    <property type="project" value="UniProtKB-EC"/>
</dbReference>
<evidence type="ECO:0000256" key="9">
    <source>
        <dbReference type="ARBA" id="ARBA00034290"/>
    </source>
</evidence>
<dbReference type="PANTHER" id="PTHR33121:SF79">
    <property type="entry name" value="CYCLIC DI-GMP PHOSPHODIESTERASE PDED-RELATED"/>
    <property type="match status" value="1"/>
</dbReference>
<sequence length="544" mass="57777">MPLQARARSKERDDVLPPAAHPAPSASRFWPKLGLLLAGGMLLGALAGGMLGWTLQRAERQRAAGELAELYFARAGEIGAEIVATLQRMNAAPPPRCGEADLAELRRMMISSRFLKSAGRLEQGHLVCSATLGLLARPVPLPKADFVTRYGRSLRLDAEIPGIPGSVGLIFAEGGSAVVISPQAFSALVDPRLEHMVVVTNGSQRLRFFGSLPAEAMPQGPLVDGRPVQVDGQRFELRCSANRTGCMLARFRDPATPFASPVVLGFTTLGLLAGAGAGFGASAAIARRQALAQRLRMALRAGRPTLAYQPILRLSDRRMVGAEALIRWQEGGIAIPPDLFIAAAEEAGLIGDVSVYVLHKVLAEMAETLRARPGFQVTVNISVQDLLDPGFAGHVASALALHQVAPRSIGFELTERSTAQRHDIAAGIARLRAAGHRLYIDDFGTGYSSLAYLAELQVDAIKLDRAFTRLAARTDHAAAVLGPIASLAHSLQLGLVVEGVEEEAEADFFARLAPCALAQGWLTGRPMPAADLLARLPDEAEAAA</sequence>
<dbReference type="GO" id="GO:0005886">
    <property type="term" value="C:plasma membrane"/>
    <property type="evidence" value="ECO:0007669"/>
    <property type="project" value="UniProtKB-SubCell"/>
</dbReference>
<comment type="catalytic activity">
    <reaction evidence="9">
        <text>3',3'-c-di-GMP + H2O = 5'-phosphoguanylyl(3'-&gt;5')guanosine + H(+)</text>
        <dbReference type="Rhea" id="RHEA:24902"/>
        <dbReference type="ChEBI" id="CHEBI:15377"/>
        <dbReference type="ChEBI" id="CHEBI:15378"/>
        <dbReference type="ChEBI" id="CHEBI:58754"/>
        <dbReference type="ChEBI" id="CHEBI:58805"/>
        <dbReference type="EC" id="3.1.4.52"/>
    </reaction>
</comment>
<comment type="subcellular location">
    <subcellularLocation>
        <location evidence="1">Cell membrane</location>
        <topology evidence="1">Multi-pass membrane protein</topology>
    </subcellularLocation>
</comment>
<keyword evidence="7 11" id="KW-1133">Transmembrane helix</keyword>
<keyword evidence="5 11" id="KW-0812">Transmembrane</keyword>
<evidence type="ECO:0000256" key="11">
    <source>
        <dbReference type="SAM" id="Phobius"/>
    </source>
</evidence>
<keyword evidence="6" id="KW-0378">Hydrolase</keyword>
<dbReference type="InterPro" id="IPR024744">
    <property type="entry name" value="CSS-motif_dom"/>
</dbReference>
<keyword evidence="8 11" id="KW-0472">Membrane</keyword>
<dbReference type="Proteomes" id="UP000188879">
    <property type="component" value="Unassembled WGS sequence"/>
</dbReference>
<evidence type="ECO:0000256" key="8">
    <source>
        <dbReference type="ARBA" id="ARBA00023136"/>
    </source>
</evidence>
<dbReference type="PROSITE" id="PS50883">
    <property type="entry name" value="EAL"/>
    <property type="match status" value="1"/>
</dbReference>
<comment type="caution">
    <text evidence="13">The sequence shown here is derived from an EMBL/GenBank/DDBJ whole genome shotgun (WGS) entry which is preliminary data.</text>
</comment>